<accession>A0ABQ8PB35</accession>
<dbReference type="Proteomes" id="UP001071777">
    <property type="component" value="Unassembled WGS sequence"/>
</dbReference>
<evidence type="ECO:0000313" key="3">
    <source>
        <dbReference type="Proteomes" id="UP001071777"/>
    </source>
</evidence>
<gene>
    <name evidence="2" type="ORF">OJ252_440</name>
</gene>
<feature type="region of interest" description="Disordered" evidence="1">
    <location>
        <begin position="498"/>
        <end position="524"/>
    </location>
</feature>
<evidence type="ECO:0000313" key="2">
    <source>
        <dbReference type="EMBL" id="KAJ1614854.1"/>
    </source>
</evidence>
<name>A0ABQ8PB35_9CRYT</name>
<reference evidence="2" key="1">
    <citation type="submission" date="2022-10" db="EMBL/GenBank/DDBJ databases">
        <title>Adaptive evolution leads to modifications in subtelomeric GC content in a zoonotic Cryptosporidium species.</title>
        <authorList>
            <person name="Li J."/>
            <person name="Feng Y."/>
            <person name="Xiao L."/>
        </authorList>
    </citation>
    <scope>NUCLEOTIDE SEQUENCE</scope>
    <source>
        <strain evidence="2">25894</strain>
    </source>
</reference>
<evidence type="ECO:0000256" key="1">
    <source>
        <dbReference type="SAM" id="MobiDB-lite"/>
    </source>
</evidence>
<feature type="compositionally biased region" description="Polar residues" evidence="1">
    <location>
        <begin position="509"/>
        <end position="522"/>
    </location>
</feature>
<organism evidence="2 3">
    <name type="scientific">Cryptosporidium canis</name>
    <dbReference type="NCBI Taxonomy" id="195482"/>
    <lineage>
        <taxon>Eukaryota</taxon>
        <taxon>Sar</taxon>
        <taxon>Alveolata</taxon>
        <taxon>Apicomplexa</taxon>
        <taxon>Conoidasida</taxon>
        <taxon>Coccidia</taxon>
        <taxon>Eucoccidiorida</taxon>
        <taxon>Eimeriorina</taxon>
        <taxon>Cryptosporidiidae</taxon>
        <taxon>Cryptosporidium</taxon>
    </lineage>
</organism>
<proteinExistence type="predicted"/>
<feature type="region of interest" description="Disordered" evidence="1">
    <location>
        <begin position="50"/>
        <end position="75"/>
    </location>
</feature>
<dbReference type="EMBL" id="JAPCXB010000015">
    <property type="protein sequence ID" value="KAJ1614854.1"/>
    <property type="molecule type" value="Genomic_DNA"/>
</dbReference>
<sequence length="555" mass="57942">MGDLLDSQADHLDLFSGLGGIRPGGCSSSRLVNGEVVLDGLEGKNAISAFPSSTSSQNPVGRRVSKRTAARSLAKSSGKLQASNLLSIIEGEQALKGIQSSGLGGSMSRAGVGEHGIGGLRDKSEEGGLMLDNEGMLGLGGHPVSDLVAGGVSSGVGGSGGRLHASHMISPSEMSRIENLHFSVETVPHLVKDYVPAFSGKFAFLPQPPLDGSGAGGYDYSESCSAGGAGGGSQSHHYGGEQGNPEGGSVSHGLRSRKPKNSSSGHTKEDVSAAQRGLHLPKLLPSILTSICGGEGLKMVAKEKLSFWMDLPCNMDRKKAKTGLGPSTRESLRKELKKQGELFRLVSTKDEFLCDSKMIKGADVSKLYLDLQRSQPLLAIKEAIGPEEVSSISTGSIDIKAQVDASVAVATNASTTASSSPALIPHTFPPTSIIGHPVGIGAVNSTGFLPQSTQQYFVSKMEEDIKGKLNQHFSVSNSISSSTIETNSPTRKLNLTQSSLEHSDHSGGRTENNNCSNNSATDISEHNLHKSSSNLFQLKEEAINTSTIIPHGTIP</sequence>
<protein>
    <submittedName>
        <fullName evidence="2">Uncharacterized protein</fullName>
    </submittedName>
</protein>
<keyword evidence="3" id="KW-1185">Reference proteome</keyword>
<feature type="compositionally biased region" description="Polar residues" evidence="1">
    <location>
        <begin position="50"/>
        <end position="59"/>
    </location>
</feature>
<comment type="caution">
    <text evidence="2">The sequence shown here is derived from an EMBL/GenBank/DDBJ whole genome shotgun (WGS) entry which is preliminary data.</text>
</comment>
<feature type="region of interest" description="Disordered" evidence="1">
    <location>
        <begin position="225"/>
        <end position="274"/>
    </location>
</feature>